<organism evidence="2 3">
    <name type="scientific">Melipona quadrifasciata</name>
    <dbReference type="NCBI Taxonomy" id="166423"/>
    <lineage>
        <taxon>Eukaryota</taxon>
        <taxon>Metazoa</taxon>
        <taxon>Ecdysozoa</taxon>
        <taxon>Arthropoda</taxon>
        <taxon>Hexapoda</taxon>
        <taxon>Insecta</taxon>
        <taxon>Pterygota</taxon>
        <taxon>Neoptera</taxon>
        <taxon>Endopterygota</taxon>
        <taxon>Hymenoptera</taxon>
        <taxon>Apocrita</taxon>
        <taxon>Aculeata</taxon>
        <taxon>Apoidea</taxon>
        <taxon>Anthophila</taxon>
        <taxon>Apidae</taxon>
        <taxon>Melipona</taxon>
    </lineage>
</organism>
<reference evidence="2 3" key="1">
    <citation type="submission" date="2015-07" db="EMBL/GenBank/DDBJ databases">
        <title>The genome of Melipona quadrifasciata.</title>
        <authorList>
            <person name="Pan H."/>
            <person name="Kapheim K."/>
        </authorList>
    </citation>
    <scope>NUCLEOTIDE SEQUENCE [LARGE SCALE GENOMIC DNA]</scope>
    <source>
        <strain evidence="2">0111107301</strain>
        <tissue evidence="2">Whole body</tissue>
    </source>
</reference>
<dbReference type="EMBL" id="KQ435737">
    <property type="protein sequence ID" value="KOX76934.1"/>
    <property type="molecule type" value="Genomic_DNA"/>
</dbReference>
<accession>A0A0N0BHY9</accession>
<name>A0A0N0BHY9_9HYME</name>
<dbReference type="Proteomes" id="UP000053105">
    <property type="component" value="Unassembled WGS sequence"/>
</dbReference>
<gene>
    <name evidence="2" type="ORF">WN51_10790</name>
</gene>
<evidence type="ECO:0000313" key="3">
    <source>
        <dbReference type="Proteomes" id="UP000053105"/>
    </source>
</evidence>
<keyword evidence="3" id="KW-1185">Reference proteome</keyword>
<evidence type="ECO:0000313" key="2">
    <source>
        <dbReference type="EMBL" id="KOX76934.1"/>
    </source>
</evidence>
<dbReference type="AlphaFoldDB" id="A0A0N0BHY9"/>
<feature type="region of interest" description="Disordered" evidence="1">
    <location>
        <begin position="73"/>
        <end position="104"/>
    </location>
</feature>
<protein>
    <submittedName>
        <fullName evidence="2">Uncharacterized protein</fullName>
    </submittedName>
</protein>
<proteinExistence type="predicted"/>
<sequence length="142" mass="16074">MLQSGRAVLRLESRSAARELHSKDERLWNDPLHENQQRTLALNLQQSVSISAPWPDGGYYGGTRLLQKTWAADLSSTRDPPPSPWPATYPARGPQTPILGPANPSTLDLRVKRIRWGGIQQTTDLRVRKNSLDSRIKLYHQE</sequence>
<evidence type="ECO:0000256" key="1">
    <source>
        <dbReference type="SAM" id="MobiDB-lite"/>
    </source>
</evidence>